<gene>
    <name evidence="4" type="ORF">SAMN05192532_103134</name>
</gene>
<dbReference type="EMBL" id="FONT01000003">
    <property type="protein sequence ID" value="SFE70377.1"/>
    <property type="molecule type" value="Genomic_DNA"/>
</dbReference>
<keyword evidence="3" id="KW-0472">Membrane</keyword>
<keyword evidence="3" id="KW-1133">Transmembrane helix</keyword>
<name>A0A1I2CPV3_9BACI</name>
<dbReference type="InterPro" id="IPR012902">
    <property type="entry name" value="N_methyl_site"/>
</dbReference>
<evidence type="ECO:0000256" key="2">
    <source>
        <dbReference type="ARBA" id="ARBA00023287"/>
    </source>
</evidence>
<evidence type="ECO:0000256" key="1">
    <source>
        <dbReference type="ARBA" id="ARBA00004241"/>
    </source>
</evidence>
<evidence type="ECO:0000313" key="5">
    <source>
        <dbReference type="Proteomes" id="UP000199516"/>
    </source>
</evidence>
<dbReference type="PROSITE" id="PS00409">
    <property type="entry name" value="PROKAR_NTER_METHYL"/>
    <property type="match status" value="1"/>
</dbReference>
<proteinExistence type="predicted"/>
<dbReference type="Pfam" id="PF07963">
    <property type="entry name" value="N_methyl"/>
    <property type="match status" value="1"/>
</dbReference>
<dbReference type="RefSeq" id="WP_218151622.1">
    <property type="nucleotide sequence ID" value="NZ_FONT01000003.1"/>
</dbReference>
<dbReference type="Proteomes" id="UP000199516">
    <property type="component" value="Unassembled WGS sequence"/>
</dbReference>
<sequence length="135" mass="15284">MKRMEYLHSNKGITLVELLVSITLLSIVIVTFLGFFSQSITFSAHTEDKLTSLNIAEDVLIEAKEDISPAIEEPRRMNNKTYYPIVDILSQSSEERSLNIARIHVKVYAEEVSNQTLYAELYGYIDCEDSACGDD</sequence>
<feature type="transmembrane region" description="Helical" evidence="3">
    <location>
        <begin position="12"/>
        <end position="36"/>
    </location>
</feature>
<organism evidence="4 5">
    <name type="scientific">Alteribacillus iranensis</name>
    <dbReference type="NCBI Taxonomy" id="930128"/>
    <lineage>
        <taxon>Bacteria</taxon>
        <taxon>Bacillati</taxon>
        <taxon>Bacillota</taxon>
        <taxon>Bacilli</taxon>
        <taxon>Bacillales</taxon>
        <taxon>Bacillaceae</taxon>
        <taxon>Alteribacillus</taxon>
    </lineage>
</organism>
<dbReference type="GO" id="GO:0030420">
    <property type="term" value="P:establishment of competence for transformation"/>
    <property type="evidence" value="ECO:0007669"/>
    <property type="project" value="UniProtKB-KW"/>
</dbReference>
<accession>A0A1I2CPV3</accession>
<dbReference type="AlphaFoldDB" id="A0A1I2CPV3"/>
<evidence type="ECO:0000313" key="4">
    <source>
        <dbReference type="EMBL" id="SFE70377.1"/>
    </source>
</evidence>
<evidence type="ECO:0000256" key="3">
    <source>
        <dbReference type="SAM" id="Phobius"/>
    </source>
</evidence>
<keyword evidence="5" id="KW-1185">Reference proteome</keyword>
<keyword evidence="2" id="KW-0178">Competence</keyword>
<reference evidence="4 5" key="1">
    <citation type="submission" date="2016-10" db="EMBL/GenBank/DDBJ databases">
        <authorList>
            <person name="de Groot N.N."/>
        </authorList>
    </citation>
    <scope>NUCLEOTIDE SEQUENCE [LARGE SCALE GENOMIC DNA]</scope>
    <source>
        <strain evidence="4 5">DSM 23995</strain>
    </source>
</reference>
<dbReference type="GO" id="GO:0009986">
    <property type="term" value="C:cell surface"/>
    <property type="evidence" value="ECO:0007669"/>
    <property type="project" value="UniProtKB-SubCell"/>
</dbReference>
<comment type="subcellular location">
    <subcellularLocation>
        <location evidence="1">Cell surface</location>
    </subcellularLocation>
</comment>
<dbReference type="STRING" id="930128.SAMN05192532_103134"/>
<protein>
    <submittedName>
        <fullName evidence="4">Type IV pilin N-term methylation site GFxxxE</fullName>
    </submittedName>
</protein>
<keyword evidence="3" id="KW-0812">Transmembrane</keyword>